<proteinExistence type="predicted"/>
<evidence type="ECO:0000313" key="2">
    <source>
        <dbReference type="Proteomes" id="UP001596472"/>
    </source>
</evidence>
<name>A0ABW2L6W7_9BACT</name>
<accession>A0ABW2L6W7</accession>
<protein>
    <submittedName>
        <fullName evidence="1">Uncharacterized protein</fullName>
    </submittedName>
</protein>
<dbReference type="EMBL" id="JBHTBS010000006">
    <property type="protein sequence ID" value="MFC7338148.1"/>
    <property type="molecule type" value="Genomic_DNA"/>
</dbReference>
<evidence type="ECO:0000313" key="1">
    <source>
        <dbReference type="EMBL" id="MFC7338148.1"/>
    </source>
</evidence>
<sequence>MKRNQRLVIQVIVLLLLVWGAVSGVRMLAGTQRVTAEKVAREIDAANFDDWSELDDLPKNAEAKGRAKMITEIAGMVNVLDFAEREKAREERIGENFFRRLAPPEKEKFINLTIEKSMETFMKALDALNPEERRKFVEDGLREIEDGRTEEEMKRTREMSEDLLKRIADEGMKSYFENASADTKIDLAPLMEAMDDVMKGMRGREFGPPQ</sequence>
<dbReference type="RefSeq" id="WP_379713135.1">
    <property type="nucleotide sequence ID" value="NZ_JBHTBS010000006.1"/>
</dbReference>
<comment type="caution">
    <text evidence="1">The sequence shown here is derived from an EMBL/GenBank/DDBJ whole genome shotgun (WGS) entry which is preliminary data.</text>
</comment>
<dbReference type="Proteomes" id="UP001596472">
    <property type="component" value="Unassembled WGS sequence"/>
</dbReference>
<gene>
    <name evidence="1" type="ORF">ACFQY0_13220</name>
</gene>
<keyword evidence="2" id="KW-1185">Reference proteome</keyword>
<reference evidence="2" key="1">
    <citation type="journal article" date="2019" name="Int. J. Syst. Evol. Microbiol.">
        <title>The Global Catalogue of Microorganisms (GCM) 10K type strain sequencing project: providing services to taxonomists for standard genome sequencing and annotation.</title>
        <authorList>
            <consortium name="The Broad Institute Genomics Platform"/>
            <consortium name="The Broad Institute Genome Sequencing Center for Infectious Disease"/>
            <person name="Wu L."/>
            <person name="Ma J."/>
        </authorList>
    </citation>
    <scope>NUCLEOTIDE SEQUENCE [LARGE SCALE GENOMIC DNA]</scope>
    <source>
        <strain evidence="2">CGMCC 4.1467</strain>
    </source>
</reference>
<organism evidence="1 2">
    <name type="scientific">Haloferula chungangensis</name>
    <dbReference type="NCBI Taxonomy" id="1048331"/>
    <lineage>
        <taxon>Bacteria</taxon>
        <taxon>Pseudomonadati</taxon>
        <taxon>Verrucomicrobiota</taxon>
        <taxon>Verrucomicrobiia</taxon>
        <taxon>Verrucomicrobiales</taxon>
        <taxon>Verrucomicrobiaceae</taxon>
        <taxon>Haloferula</taxon>
    </lineage>
</organism>